<keyword evidence="7" id="KW-0378">Hydrolase</keyword>
<dbReference type="Proteomes" id="UP000193136">
    <property type="component" value="Unassembled WGS sequence"/>
</dbReference>
<organism evidence="7 8">
    <name type="scientific">Geothermobacter hydrogeniphilus</name>
    <dbReference type="NCBI Taxonomy" id="1969733"/>
    <lineage>
        <taxon>Bacteria</taxon>
        <taxon>Pseudomonadati</taxon>
        <taxon>Thermodesulfobacteriota</taxon>
        <taxon>Desulfuromonadia</taxon>
        <taxon>Desulfuromonadales</taxon>
        <taxon>Geothermobacteraceae</taxon>
        <taxon>Geothermobacter</taxon>
    </lineage>
</organism>
<keyword evidence="8" id="KW-1185">Reference proteome</keyword>
<dbReference type="GO" id="GO:0005886">
    <property type="term" value="C:plasma membrane"/>
    <property type="evidence" value="ECO:0007669"/>
    <property type="project" value="UniProtKB-SubCell"/>
</dbReference>
<dbReference type="AlphaFoldDB" id="A0A1X0YDV8"/>
<dbReference type="STRING" id="1969733.B5V00_00110"/>
<evidence type="ECO:0000256" key="2">
    <source>
        <dbReference type="ARBA" id="ARBA00022475"/>
    </source>
</evidence>
<keyword evidence="3 6" id="KW-0812">Transmembrane</keyword>
<name>A0A1X0YDV8_9BACT</name>
<feature type="transmembrane region" description="Helical" evidence="6">
    <location>
        <begin position="30"/>
        <end position="49"/>
    </location>
</feature>
<dbReference type="PANTHER" id="PTHR33931:SF2">
    <property type="entry name" value="HOLIN-LIKE PROTEIN CIDA"/>
    <property type="match status" value="1"/>
</dbReference>
<proteinExistence type="predicted"/>
<reference evidence="7 8" key="1">
    <citation type="submission" date="2017-03" db="EMBL/GenBank/DDBJ databases">
        <title>Genome sequence of Geothermobacter sp. EPR-M, Deep-Sea Iron Reducer.</title>
        <authorList>
            <person name="Tully B."/>
            <person name="Savalia P."/>
            <person name="Abuyen K."/>
            <person name="Baughan C."/>
            <person name="Romero E."/>
            <person name="Ronkowski C."/>
            <person name="Torres B."/>
            <person name="Tremblay J."/>
            <person name="Trujillo A."/>
            <person name="Tyler M."/>
            <person name="Perez-Rodriguez I."/>
            <person name="Amend J."/>
        </authorList>
    </citation>
    <scope>NUCLEOTIDE SEQUENCE [LARGE SCALE GENOMIC DNA]</scope>
    <source>
        <strain evidence="7 8">EPR-M</strain>
    </source>
</reference>
<comment type="caution">
    <text evidence="7">The sequence shown here is derived from an EMBL/GenBank/DDBJ whole genome shotgun (WGS) entry which is preliminary data.</text>
</comment>
<dbReference type="EMBL" id="NAAD01000001">
    <property type="protein sequence ID" value="ORJ63307.1"/>
    <property type="molecule type" value="Genomic_DNA"/>
</dbReference>
<keyword evidence="4 6" id="KW-1133">Transmembrane helix</keyword>
<feature type="transmembrane region" description="Helical" evidence="6">
    <location>
        <begin position="86"/>
        <end position="108"/>
    </location>
</feature>
<dbReference type="PANTHER" id="PTHR33931">
    <property type="entry name" value="HOLIN-LIKE PROTEIN CIDA-RELATED"/>
    <property type="match status" value="1"/>
</dbReference>
<dbReference type="OrthoDB" id="385012at2"/>
<keyword evidence="5 6" id="KW-0472">Membrane</keyword>
<evidence type="ECO:0000313" key="8">
    <source>
        <dbReference type="Proteomes" id="UP000193136"/>
    </source>
</evidence>
<sequence>MIHGFAVLLGFQFFGELLSRWSGIPIPGNVIGMALLLAALGCGWVKLTWIEEAAELLLSHLALFFVPAGVGVMVYGGLIAREWLPISIATVVSTFVVMAVTGWVASLLDREGGEHAE</sequence>
<evidence type="ECO:0000256" key="3">
    <source>
        <dbReference type="ARBA" id="ARBA00022692"/>
    </source>
</evidence>
<accession>A0A1X0YDV8</accession>
<dbReference type="Pfam" id="PF03788">
    <property type="entry name" value="LrgA"/>
    <property type="match status" value="1"/>
</dbReference>
<evidence type="ECO:0000256" key="5">
    <source>
        <dbReference type="ARBA" id="ARBA00023136"/>
    </source>
</evidence>
<dbReference type="GO" id="GO:0016787">
    <property type="term" value="F:hydrolase activity"/>
    <property type="evidence" value="ECO:0007669"/>
    <property type="project" value="UniProtKB-KW"/>
</dbReference>
<protein>
    <submittedName>
        <fullName evidence="7">Murein hydrolase regulator LrgA</fullName>
    </submittedName>
</protein>
<comment type="subcellular location">
    <subcellularLocation>
        <location evidence="1">Cell membrane</location>
        <topology evidence="1">Multi-pass membrane protein</topology>
    </subcellularLocation>
</comment>
<feature type="transmembrane region" description="Helical" evidence="6">
    <location>
        <begin position="61"/>
        <end position="80"/>
    </location>
</feature>
<dbReference type="InterPro" id="IPR005538">
    <property type="entry name" value="LrgA/CidA"/>
</dbReference>
<evidence type="ECO:0000256" key="6">
    <source>
        <dbReference type="SAM" id="Phobius"/>
    </source>
</evidence>
<evidence type="ECO:0000256" key="4">
    <source>
        <dbReference type="ARBA" id="ARBA00022989"/>
    </source>
</evidence>
<evidence type="ECO:0000256" key="1">
    <source>
        <dbReference type="ARBA" id="ARBA00004651"/>
    </source>
</evidence>
<gene>
    <name evidence="7" type="ORF">B5V00_00110</name>
</gene>
<evidence type="ECO:0000313" key="7">
    <source>
        <dbReference type="EMBL" id="ORJ63307.1"/>
    </source>
</evidence>
<dbReference type="RefSeq" id="WP_085008264.1">
    <property type="nucleotide sequence ID" value="NZ_NAAD01000001.1"/>
</dbReference>
<keyword evidence="2" id="KW-1003">Cell membrane</keyword>